<feature type="region of interest" description="Disordered" evidence="1">
    <location>
        <begin position="1"/>
        <end position="27"/>
    </location>
</feature>
<name>A0A9P6EN69_9AGAR</name>
<feature type="domain" description="DUF7726" evidence="2">
    <location>
        <begin position="43"/>
        <end position="84"/>
    </location>
</feature>
<dbReference type="AlphaFoldDB" id="A0A9P6EN69"/>
<evidence type="ECO:0000259" key="2">
    <source>
        <dbReference type="Pfam" id="PF24852"/>
    </source>
</evidence>
<proteinExistence type="predicted"/>
<gene>
    <name evidence="3" type="ORF">CPB83DRAFT_808388</name>
</gene>
<dbReference type="PANTHER" id="PTHR42339">
    <property type="entry name" value="HISTONE H1"/>
    <property type="match status" value="1"/>
</dbReference>
<feature type="compositionally biased region" description="Basic and acidic residues" evidence="1">
    <location>
        <begin position="15"/>
        <end position="27"/>
    </location>
</feature>
<evidence type="ECO:0000313" key="4">
    <source>
        <dbReference type="Proteomes" id="UP000807306"/>
    </source>
</evidence>
<evidence type="ECO:0000313" key="3">
    <source>
        <dbReference type="EMBL" id="KAF9532072.1"/>
    </source>
</evidence>
<dbReference type="InterPro" id="IPR056143">
    <property type="entry name" value="DUF7726"/>
</dbReference>
<dbReference type="Proteomes" id="UP000807306">
    <property type="component" value="Unassembled WGS sequence"/>
</dbReference>
<organism evidence="3 4">
    <name type="scientific">Crepidotus variabilis</name>
    <dbReference type="NCBI Taxonomy" id="179855"/>
    <lineage>
        <taxon>Eukaryota</taxon>
        <taxon>Fungi</taxon>
        <taxon>Dikarya</taxon>
        <taxon>Basidiomycota</taxon>
        <taxon>Agaricomycotina</taxon>
        <taxon>Agaricomycetes</taxon>
        <taxon>Agaricomycetidae</taxon>
        <taxon>Agaricales</taxon>
        <taxon>Agaricineae</taxon>
        <taxon>Crepidotaceae</taxon>
        <taxon>Crepidotus</taxon>
    </lineage>
</organism>
<protein>
    <recommendedName>
        <fullName evidence="2">DUF7726 domain-containing protein</fullName>
    </recommendedName>
</protein>
<sequence>KKARVSAKSKAVDLGSHDKSDKPKSWKDIQLDGEDEVNFDRLSVSDDCAEIRRKIRLLQKTPDWKVTHWLKEIGCIDNNSSKRFSTSSFILSHGSERIVAVEPRSRNDGATNGTYYAAYVYFEKVRILEGEKKTSKRIENESIHPNGFPLVNPPKYVWARR</sequence>
<keyword evidence="4" id="KW-1185">Reference proteome</keyword>
<dbReference type="EMBL" id="MU157833">
    <property type="protein sequence ID" value="KAF9532072.1"/>
    <property type="molecule type" value="Genomic_DNA"/>
</dbReference>
<dbReference type="OrthoDB" id="2592504at2759"/>
<comment type="caution">
    <text evidence="3">The sequence shown here is derived from an EMBL/GenBank/DDBJ whole genome shotgun (WGS) entry which is preliminary data.</text>
</comment>
<evidence type="ECO:0000256" key="1">
    <source>
        <dbReference type="SAM" id="MobiDB-lite"/>
    </source>
</evidence>
<feature type="non-terminal residue" evidence="3">
    <location>
        <position position="1"/>
    </location>
</feature>
<accession>A0A9P6EN69</accession>
<reference evidence="3" key="1">
    <citation type="submission" date="2020-11" db="EMBL/GenBank/DDBJ databases">
        <authorList>
            <consortium name="DOE Joint Genome Institute"/>
            <person name="Ahrendt S."/>
            <person name="Riley R."/>
            <person name="Andreopoulos W."/>
            <person name="Labutti K."/>
            <person name="Pangilinan J."/>
            <person name="Ruiz-Duenas F.J."/>
            <person name="Barrasa J.M."/>
            <person name="Sanchez-Garcia M."/>
            <person name="Camarero S."/>
            <person name="Miyauchi S."/>
            <person name="Serrano A."/>
            <person name="Linde D."/>
            <person name="Babiker R."/>
            <person name="Drula E."/>
            <person name="Ayuso-Fernandez I."/>
            <person name="Pacheco R."/>
            <person name="Padilla G."/>
            <person name="Ferreira P."/>
            <person name="Barriuso J."/>
            <person name="Kellner H."/>
            <person name="Castanera R."/>
            <person name="Alfaro M."/>
            <person name="Ramirez L."/>
            <person name="Pisabarro A.G."/>
            <person name="Kuo A."/>
            <person name="Tritt A."/>
            <person name="Lipzen A."/>
            <person name="He G."/>
            <person name="Yan M."/>
            <person name="Ng V."/>
            <person name="Cullen D."/>
            <person name="Martin F."/>
            <person name="Rosso M.-N."/>
            <person name="Henrissat B."/>
            <person name="Hibbett D."/>
            <person name="Martinez A.T."/>
            <person name="Grigoriev I.V."/>
        </authorList>
    </citation>
    <scope>NUCLEOTIDE SEQUENCE</scope>
    <source>
        <strain evidence="3">CBS 506.95</strain>
    </source>
</reference>
<dbReference type="Pfam" id="PF24852">
    <property type="entry name" value="DUF7726"/>
    <property type="match status" value="1"/>
</dbReference>
<dbReference type="PANTHER" id="PTHR42339:SF1">
    <property type="entry name" value="HISTONE H1"/>
    <property type="match status" value="1"/>
</dbReference>